<evidence type="ECO:0000313" key="4">
    <source>
        <dbReference type="Proteomes" id="UP000199515"/>
    </source>
</evidence>
<sequence>MLATGLAVLVVAVLGALAVTATSAGSPPDLGPPVVAPALHTGTADRGAPPVPVPPRVAGDGDDVDDDLDDLDDFDD</sequence>
<evidence type="ECO:0000313" key="3">
    <source>
        <dbReference type="EMBL" id="SDW72882.1"/>
    </source>
</evidence>
<feature type="chain" id="PRO_5039155306" evidence="2">
    <location>
        <begin position="25"/>
        <end position="76"/>
    </location>
</feature>
<proteinExistence type="predicted"/>
<keyword evidence="4" id="KW-1185">Reference proteome</keyword>
<protein>
    <submittedName>
        <fullName evidence="3">Uncharacterized protein</fullName>
    </submittedName>
</protein>
<feature type="region of interest" description="Disordered" evidence="1">
    <location>
        <begin position="22"/>
        <end position="76"/>
    </location>
</feature>
<feature type="compositionally biased region" description="Acidic residues" evidence="1">
    <location>
        <begin position="60"/>
        <end position="76"/>
    </location>
</feature>
<organism evidence="3 4">
    <name type="scientific">Amycolatopsis xylanica</name>
    <dbReference type="NCBI Taxonomy" id="589385"/>
    <lineage>
        <taxon>Bacteria</taxon>
        <taxon>Bacillati</taxon>
        <taxon>Actinomycetota</taxon>
        <taxon>Actinomycetes</taxon>
        <taxon>Pseudonocardiales</taxon>
        <taxon>Pseudonocardiaceae</taxon>
        <taxon>Amycolatopsis</taxon>
    </lineage>
</organism>
<dbReference type="EMBL" id="FNON01000001">
    <property type="protein sequence ID" value="SDW72882.1"/>
    <property type="molecule type" value="Genomic_DNA"/>
</dbReference>
<evidence type="ECO:0000256" key="2">
    <source>
        <dbReference type="SAM" id="SignalP"/>
    </source>
</evidence>
<name>A0A1H2VWT2_9PSEU</name>
<dbReference type="Proteomes" id="UP000199515">
    <property type="component" value="Unassembled WGS sequence"/>
</dbReference>
<keyword evidence="2" id="KW-0732">Signal</keyword>
<feature type="signal peptide" evidence="2">
    <location>
        <begin position="1"/>
        <end position="24"/>
    </location>
</feature>
<dbReference type="STRING" id="589385.SAMN05421504_1011354"/>
<evidence type="ECO:0000256" key="1">
    <source>
        <dbReference type="SAM" id="MobiDB-lite"/>
    </source>
</evidence>
<reference evidence="3 4" key="1">
    <citation type="submission" date="2016-10" db="EMBL/GenBank/DDBJ databases">
        <authorList>
            <person name="de Groot N.N."/>
        </authorList>
    </citation>
    <scope>NUCLEOTIDE SEQUENCE [LARGE SCALE GENOMIC DNA]</scope>
    <source>
        <strain evidence="3 4">CPCC 202699</strain>
    </source>
</reference>
<accession>A0A1H2VWT2</accession>
<dbReference type="AlphaFoldDB" id="A0A1H2VWT2"/>
<gene>
    <name evidence="3" type="ORF">SAMN05421504_1011354</name>
</gene>